<dbReference type="Proteomes" id="UP000250123">
    <property type="component" value="Chromosome SHEWBE"/>
</dbReference>
<evidence type="ECO:0000256" key="2">
    <source>
        <dbReference type="ARBA" id="ARBA00022679"/>
    </source>
</evidence>
<proteinExistence type="predicted"/>
<dbReference type="Pfam" id="PF04715">
    <property type="entry name" value="Anth_synt_I_N"/>
    <property type="match status" value="1"/>
</dbReference>
<keyword evidence="2 5" id="KW-0808">Transferase</keyword>
<dbReference type="GO" id="GO:0009396">
    <property type="term" value="P:folic acid-containing compound biosynthetic process"/>
    <property type="evidence" value="ECO:0007669"/>
    <property type="project" value="InterPro"/>
</dbReference>
<dbReference type="EC" id="2.6.1.85" evidence="1"/>
<evidence type="ECO:0000259" key="3">
    <source>
        <dbReference type="Pfam" id="PF00425"/>
    </source>
</evidence>
<dbReference type="RefSeq" id="WP_112352887.1">
    <property type="nucleotide sequence ID" value="NZ_LS483452.1"/>
</dbReference>
<reference evidence="6" key="1">
    <citation type="submission" date="2018-06" db="EMBL/GenBank/DDBJ databases">
        <authorList>
            <person name="Cea G.-C."/>
            <person name="William W."/>
        </authorList>
    </citation>
    <scope>NUCLEOTIDE SEQUENCE [LARGE SCALE GENOMIC DNA]</scope>
    <source>
        <strain evidence="6">DB21MT-2</strain>
    </source>
</reference>
<dbReference type="OrthoDB" id="9803598at2"/>
<evidence type="ECO:0000259" key="4">
    <source>
        <dbReference type="Pfam" id="PF04715"/>
    </source>
</evidence>
<protein>
    <recommendedName>
        <fullName evidence="1">aminodeoxychorismate synthase</fullName>
        <ecNumber evidence="1">2.6.1.85</ecNumber>
    </recommendedName>
</protein>
<dbReference type="InterPro" id="IPR019999">
    <property type="entry name" value="Anth_synth_I-like"/>
</dbReference>
<dbReference type="GO" id="GO:0046820">
    <property type="term" value="F:4-amino-4-deoxychorismate synthase activity"/>
    <property type="evidence" value="ECO:0007669"/>
    <property type="project" value="UniProtKB-EC"/>
</dbReference>
<name>A0A330M5Y6_9GAMM</name>
<dbReference type="PRINTS" id="PR00095">
    <property type="entry name" value="ANTSNTHASEI"/>
</dbReference>
<dbReference type="PANTHER" id="PTHR11236">
    <property type="entry name" value="AMINOBENZOATE/ANTHRANILATE SYNTHASE"/>
    <property type="match status" value="1"/>
</dbReference>
<dbReference type="InterPro" id="IPR015890">
    <property type="entry name" value="Chorismate_C"/>
</dbReference>
<dbReference type="NCBIfam" id="TIGR00553">
    <property type="entry name" value="pabB"/>
    <property type="match status" value="1"/>
</dbReference>
<dbReference type="PANTHER" id="PTHR11236:SF50">
    <property type="entry name" value="AMINODEOXYCHORISMATE SYNTHASE COMPONENT 1"/>
    <property type="match status" value="1"/>
</dbReference>
<dbReference type="InterPro" id="IPR005802">
    <property type="entry name" value="ADC_synth_comp_1"/>
</dbReference>
<dbReference type="InterPro" id="IPR005801">
    <property type="entry name" value="ADC_synthase"/>
</dbReference>
<dbReference type="SUPFAM" id="SSF56322">
    <property type="entry name" value="ADC synthase"/>
    <property type="match status" value="1"/>
</dbReference>
<evidence type="ECO:0000313" key="6">
    <source>
        <dbReference type="Proteomes" id="UP000250123"/>
    </source>
</evidence>
<organism evidence="5 6">
    <name type="scientific">Shewanella benthica</name>
    <dbReference type="NCBI Taxonomy" id="43661"/>
    <lineage>
        <taxon>Bacteria</taxon>
        <taxon>Pseudomonadati</taxon>
        <taxon>Pseudomonadota</taxon>
        <taxon>Gammaproteobacteria</taxon>
        <taxon>Alteromonadales</taxon>
        <taxon>Shewanellaceae</taxon>
        <taxon>Shewanella</taxon>
    </lineage>
</organism>
<keyword evidence="5" id="KW-0032">Aminotransferase</keyword>
<dbReference type="KEGG" id="sbk:SHEWBE_2841"/>
<accession>A0A330M5Y6</accession>
<dbReference type="AlphaFoldDB" id="A0A330M5Y6"/>
<evidence type="ECO:0000256" key="1">
    <source>
        <dbReference type="ARBA" id="ARBA00013139"/>
    </source>
</evidence>
<dbReference type="Pfam" id="PF00425">
    <property type="entry name" value="Chorismate_bind"/>
    <property type="match status" value="1"/>
</dbReference>
<gene>
    <name evidence="5" type="primary">pabB</name>
    <name evidence="5" type="ORF">SHEWBE_2841</name>
</gene>
<sequence>MSFSAPQSVSTLRLDWKYTTIELFSSLADIPWAMLLDSASDDHCDSRFDIICLDPIATLVTEGDSTEISRYQAHCLTGSSLSQLNPFDLVKQELAHYFPVQKSSELPFSGGAMGSFSYDLGRKIEKIPEIAADDIPLPMMNIGLYLWALVFDHREQVWNLVHYGSKEAAQTSLDWLQAKLKIKPSMPKFSLIGDWQPQLTKADYEAKFDVIQEYIQSGDCYQINLTQRFSAKYQGNEWQAYLKLRESNKAPFSAFIRLSQGALLSISPERFIQLRGEDIQTKPIKGTSPRHSTAAQDQASATQLRHSAKDRAENLMIVDLLRNDLSKVAKPGSVSVPHLFEIESFPAVHHLVSTVTAQLDAKYDATDLLKASFPGGSITGAPKIRAMEIIEELEPSRRSLYCGSIGYISQDGQMDTSITIRTLVAIDGIIYCWAGGGIVVDSTAESEYKETYDKVSKILPVLQG</sequence>
<dbReference type="Gene3D" id="3.60.120.10">
    <property type="entry name" value="Anthranilate synthase"/>
    <property type="match status" value="1"/>
</dbReference>
<dbReference type="EMBL" id="LS483452">
    <property type="protein sequence ID" value="SQH76804.1"/>
    <property type="molecule type" value="Genomic_DNA"/>
</dbReference>
<dbReference type="InterPro" id="IPR006805">
    <property type="entry name" value="Anth_synth_I_N"/>
</dbReference>
<dbReference type="GO" id="GO:0000162">
    <property type="term" value="P:L-tryptophan biosynthetic process"/>
    <property type="evidence" value="ECO:0007669"/>
    <property type="project" value="TreeGrafter"/>
</dbReference>
<feature type="domain" description="Anthranilate synthase component I N-terminal" evidence="4">
    <location>
        <begin position="19"/>
        <end position="158"/>
    </location>
</feature>
<feature type="domain" description="Chorismate-utilising enzyme C-terminal" evidence="3">
    <location>
        <begin position="201"/>
        <end position="454"/>
    </location>
</feature>
<evidence type="ECO:0000313" key="5">
    <source>
        <dbReference type="EMBL" id="SQH76804.1"/>
    </source>
</evidence>